<evidence type="ECO:0000259" key="3">
    <source>
        <dbReference type="PROSITE" id="PS50103"/>
    </source>
</evidence>
<accession>A0A2B4RFX1</accession>
<evidence type="ECO:0000313" key="4">
    <source>
        <dbReference type="EMBL" id="PFX15733.1"/>
    </source>
</evidence>
<keyword evidence="1" id="KW-0862">Zinc</keyword>
<dbReference type="Pfam" id="PF01936">
    <property type="entry name" value="NYN"/>
    <property type="match status" value="1"/>
</dbReference>
<dbReference type="PROSITE" id="PS50103">
    <property type="entry name" value="ZF_C3H1"/>
    <property type="match status" value="1"/>
</dbReference>
<evidence type="ECO:0000313" key="5">
    <source>
        <dbReference type="Proteomes" id="UP000225706"/>
    </source>
</evidence>
<feature type="compositionally biased region" description="Acidic residues" evidence="2">
    <location>
        <begin position="420"/>
        <end position="432"/>
    </location>
</feature>
<keyword evidence="5" id="KW-1185">Reference proteome</keyword>
<proteinExistence type="predicted"/>
<dbReference type="Proteomes" id="UP000225706">
    <property type="component" value="Unassembled WGS sequence"/>
</dbReference>
<evidence type="ECO:0000256" key="1">
    <source>
        <dbReference type="PROSITE-ProRule" id="PRU00723"/>
    </source>
</evidence>
<gene>
    <name evidence="4" type="ORF">AWC38_SpisGene20046</name>
</gene>
<dbReference type="STRING" id="50429.A0A2B4RFX1"/>
<keyword evidence="1" id="KW-0479">Metal-binding</keyword>
<dbReference type="Gene3D" id="3.40.50.1010">
    <property type="entry name" value="5'-nuclease"/>
    <property type="match status" value="1"/>
</dbReference>
<feature type="region of interest" description="Disordered" evidence="2">
    <location>
        <begin position="412"/>
        <end position="432"/>
    </location>
</feature>
<dbReference type="SMART" id="SM00356">
    <property type="entry name" value="ZnF_C3H1"/>
    <property type="match status" value="2"/>
</dbReference>
<dbReference type="GO" id="GO:0004540">
    <property type="term" value="F:RNA nuclease activity"/>
    <property type="evidence" value="ECO:0007669"/>
    <property type="project" value="InterPro"/>
</dbReference>
<feature type="domain" description="C3H1-type" evidence="3">
    <location>
        <begin position="445"/>
        <end position="470"/>
    </location>
</feature>
<organism evidence="4 5">
    <name type="scientific">Stylophora pistillata</name>
    <name type="common">Smooth cauliflower coral</name>
    <dbReference type="NCBI Taxonomy" id="50429"/>
    <lineage>
        <taxon>Eukaryota</taxon>
        <taxon>Metazoa</taxon>
        <taxon>Cnidaria</taxon>
        <taxon>Anthozoa</taxon>
        <taxon>Hexacorallia</taxon>
        <taxon>Scleractinia</taxon>
        <taxon>Astrocoeniina</taxon>
        <taxon>Pocilloporidae</taxon>
        <taxon>Stylophora</taxon>
    </lineage>
</organism>
<reference evidence="5" key="1">
    <citation type="journal article" date="2017" name="bioRxiv">
        <title>Comparative analysis of the genomes of Stylophora pistillata and Acropora digitifera provides evidence for extensive differences between species of corals.</title>
        <authorList>
            <person name="Voolstra C.R."/>
            <person name="Li Y."/>
            <person name="Liew Y.J."/>
            <person name="Baumgarten S."/>
            <person name="Zoccola D."/>
            <person name="Flot J.-F."/>
            <person name="Tambutte S."/>
            <person name="Allemand D."/>
            <person name="Aranda M."/>
        </authorList>
    </citation>
    <scope>NUCLEOTIDE SEQUENCE [LARGE SCALE GENOMIC DNA]</scope>
</reference>
<evidence type="ECO:0000256" key="2">
    <source>
        <dbReference type="SAM" id="MobiDB-lite"/>
    </source>
</evidence>
<name>A0A2B4RFX1_STYPI</name>
<dbReference type="InterPro" id="IPR000571">
    <property type="entry name" value="Znf_CCCH"/>
</dbReference>
<keyword evidence="1" id="KW-0863">Zinc-finger</keyword>
<dbReference type="AlphaFoldDB" id="A0A2B4RFX1"/>
<sequence length="528" mass="60950">MDARERLLSTKEAHLPSKVGSATLSGAKECELLKPPIWKGKTLRMSFKTYNLGDVERALSEQVKCESNHMTCFNCFAEQFYDCDSRECSCCSESLQPVKPQNDGDEHVFIYVDDSNMWIEAKKRAALKLNLKCVEDPRLRLDIGKVTDVVANGRNVAWGTLYGSEPPPIDSVWQKIRDCGWKVFTTERSAITNREKQVDHQMVADITALVSDRSVTKGKIVIVSGDADMIPAINESIKMKWSTEIWMWEGCISNALKKLAEEKPGFVHINTLDSNLEEVTFTNFKFREKDIPKSRSAIIKGINFTPDEKWQNGLCEKLGWPFQFCMIGPEGQDPIDYKDIILIFAKAKSVDGNWGIERHFDKIFEKLHQEYPWKIVNYPAYRNEYDQSAEICIANKYEALVNVDDQLSVKSEDLSHNDVDEMSESGEEDDDFQLVQRKPRKRRNQQYSTPCKDRSNCKRGLNCKYHHSEDEKKFFRNPDRDKECYYKSNCKYGPSKCRYAHSNKMGFCRKCHKWGHLTTKCQTKSDEN</sequence>
<dbReference type="InterPro" id="IPR021139">
    <property type="entry name" value="NYN"/>
</dbReference>
<comment type="caution">
    <text evidence="4">The sequence shown here is derived from an EMBL/GenBank/DDBJ whole genome shotgun (WGS) entry which is preliminary data.</text>
</comment>
<dbReference type="EMBL" id="LSMT01000617">
    <property type="protein sequence ID" value="PFX15733.1"/>
    <property type="molecule type" value="Genomic_DNA"/>
</dbReference>
<dbReference type="GO" id="GO:0008270">
    <property type="term" value="F:zinc ion binding"/>
    <property type="evidence" value="ECO:0007669"/>
    <property type="project" value="UniProtKB-KW"/>
</dbReference>
<protein>
    <recommendedName>
        <fullName evidence="3">C3H1-type domain-containing protein</fullName>
    </recommendedName>
</protein>
<feature type="zinc finger region" description="C3H1-type" evidence="1">
    <location>
        <begin position="445"/>
        <end position="470"/>
    </location>
</feature>